<dbReference type="InterPro" id="IPR054712">
    <property type="entry name" value="Cas3-like_dom"/>
</dbReference>
<dbReference type="InterPro" id="IPR014001">
    <property type="entry name" value="Helicase_ATP-bd"/>
</dbReference>
<organism evidence="8 9">
    <name type="scientific">Dethiosulfatarculus sandiegensis</name>
    <dbReference type="NCBI Taxonomy" id="1429043"/>
    <lineage>
        <taxon>Bacteria</taxon>
        <taxon>Pseudomonadati</taxon>
        <taxon>Thermodesulfobacteriota</taxon>
        <taxon>Desulfarculia</taxon>
        <taxon>Desulfarculales</taxon>
        <taxon>Desulfarculaceae</taxon>
        <taxon>Dethiosulfatarculus</taxon>
    </lineage>
</organism>
<feature type="domain" description="Helicase ATP-binding" evidence="6">
    <location>
        <begin position="229"/>
        <end position="415"/>
    </location>
</feature>
<keyword evidence="1" id="KW-0547">Nucleotide-binding</keyword>
<dbReference type="PANTHER" id="PTHR47962:SF5">
    <property type="entry name" value="ATP-DEPENDENT HELICASE LHR-RELATED"/>
    <property type="match status" value="1"/>
</dbReference>
<sequence>MPTDFYAHSTESTDKSTWQTLQDHLTGVAGLAAGFAGKFDAAEWGCAAGLQHDQGKGSLAYQKRLQGGPKVDHSTAGAQQAMDLFGPDEGRLLAYAICGHHGGMPDGISAESVSLRERLIKKVQDTKVFRKSLSLDYPQILNLPFQIDPYRSGFELSFFTRMVFSSLVDADFLDTEKFLNPDKGDWRKGAPSLAELKTILDRYLSQLRAKAKENPLNIIRNQILDQCLDAARWDPGLFSLTVPTGGGKTISTLAFGLEHLHKHKMDRIIYVIPYTSIIEQNAEVFRKILGEEAVLEHHSNLGIPDPEQDLDPATTRARLASENWDAPLVVTTNVQFFESLFSNRPGRCRKLHNLAKSVVILDEAQMLPRNLLIPCMEALRELTTHYGASVVLCSATQPTLNDAETFKKAAMRPREIIEQPQSLYKRLRRVKAVNLGKLSDNDLCQRLSREERVLCIVNTRKQAKKLFKKLTALTGEDGCFHLSALMYPEHRKAKLAEIRQALSQGRACRVISTQLVEAGVDLDFPVVYRAIAGIDSMAQAAGRCNREGLLNGLGQLFIFTPECGLPGYSLRAPSEEAGSVLRNFEDPLSLEAVETFFGLLFWREGQSGLLDSKNIIKHLEQGAGDLNFPFRQVAQDFKYIDSPGQAVFVCPEEEKRDQIVTGLCYSKKPGLYARMAQPYTVQVYPWQMLSLEQMGVIRRVGDLQFPVLENQTAYDDDLGLLLDQPDRIDPNDLLQVS</sequence>
<dbReference type="STRING" id="1429043.X474_26275"/>
<evidence type="ECO:0000256" key="2">
    <source>
        <dbReference type="ARBA" id="ARBA00022801"/>
    </source>
</evidence>
<dbReference type="PANTHER" id="PTHR47962">
    <property type="entry name" value="ATP-DEPENDENT HELICASE LHR-RELATED-RELATED"/>
    <property type="match status" value="1"/>
</dbReference>
<evidence type="ECO:0000256" key="1">
    <source>
        <dbReference type="ARBA" id="ARBA00022741"/>
    </source>
</evidence>
<dbReference type="Pfam" id="PF01966">
    <property type="entry name" value="HD"/>
    <property type="match status" value="1"/>
</dbReference>
<evidence type="ECO:0000256" key="3">
    <source>
        <dbReference type="ARBA" id="ARBA00022806"/>
    </source>
</evidence>
<keyword evidence="4" id="KW-0067">ATP-binding</keyword>
<keyword evidence="5" id="KW-0051">Antiviral defense</keyword>
<dbReference type="InterPro" id="IPR027417">
    <property type="entry name" value="P-loop_NTPase"/>
</dbReference>
<keyword evidence="9" id="KW-1185">Reference proteome</keyword>
<dbReference type="EMBL" id="AZAC01000067">
    <property type="protein sequence ID" value="KIX11182.1"/>
    <property type="molecule type" value="Genomic_DNA"/>
</dbReference>
<dbReference type="InParanoid" id="A0A0D2G8A4"/>
<dbReference type="GO" id="GO:0016887">
    <property type="term" value="F:ATP hydrolysis activity"/>
    <property type="evidence" value="ECO:0007669"/>
    <property type="project" value="TreeGrafter"/>
</dbReference>
<reference evidence="8 9" key="1">
    <citation type="submission" date="2013-11" db="EMBL/GenBank/DDBJ databases">
        <title>Metagenomic analysis of a methanogenic consortium involved in long chain n-alkane degradation.</title>
        <authorList>
            <person name="Davidova I.A."/>
            <person name="Callaghan A.V."/>
            <person name="Wawrik B."/>
            <person name="Pruitt S."/>
            <person name="Marks C."/>
            <person name="Duncan K.E."/>
            <person name="Suflita J.M."/>
        </authorList>
    </citation>
    <scope>NUCLEOTIDE SEQUENCE [LARGE SCALE GENOMIC DNA]</scope>
    <source>
        <strain evidence="8 9">SPR</strain>
    </source>
</reference>
<dbReference type="GO" id="GO:0003677">
    <property type="term" value="F:DNA binding"/>
    <property type="evidence" value="ECO:0007669"/>
    <property type="project" value="TreeGrafter"/>
</dbReference>
<dbReference type="Proteomes" id="UP000032233">
    <property type="component" value="Unassembled WGS sequence"/>
</dbReference>
<dbReference type="InterPro" id="IPR006674">
    <property type="entry name" value="HD_domain"/>
</dbReference>
<dbReference type="GO" id="GO:0004386">
    <property type="term" value="F:helicase activity"/>
    <property type="evidence" value="ECO:0007669"/>
    <property type="project" value="UniProtKB-KW"/>
</dbReference>
<accession>A0A0D2G8A4</accession>
<dbReference type="Gene3D" id="3.40.50.300">
    <property type="entry name" value="P-loop containing nucleotide triphosphate hydrolases"/>
    <property type="match status" value="2"/>
</dbReference>
<dbReference type="NCBIfam" id="TIGR01596">
    <property type="entry name" value="cas3_HD"/>
    <property type="match status" value="1"/>
</dbReference>
<evidence type="ECO:0000313" key="8">
    <source>
        <dbReference type="EMBL" id="KIX11182.1"/>
    </source>
</evidence>
<dbReference type="OrthoDB" id="9810236at2"/>
<evidence type="ECO:0000256" key="5">
    <source>
        <dbReference type="ARBA" id="ARBA00023118"/>
    </source>
</evidence>
<evidence type="ECO:0000259" key="7">
    <source>
        <dbReference type="PROSITE" id="PS51643"/>
    </source>
</evidence>
<dbReference type="GO" id="GO:0005524">
    <property type="term" value="F:ATP binding"/>
    <property type="evidence" value="ECO:0007669"/>
    <property type="project" value="UniProtKB-KW"/>
</dbReference>
<dbReference type="GO" id="GO:0051607">
    <property type="term" value="P:defense response to virus"/>
    <property type="evidence" value="ECO:0007669"/>
    <property type="project" value="UniProtKB-KW"/>
</dbReference>
<dbReference type="CDD" id="cd09641">
    <property type="entry name" value="Cas3''_I"/>
    <property type="match status" value="1"/>
</dbReference>
<dbReference type="NCBIfam" id="TIGR01587">
    <property type="entry name" value="cas3_core"/>
    <property type="match status" value="1"/>
</dbReference>
<dbReference type="PATRIC" id="fig|1429043.3.peg.5566"/>
<dbReference type="Pfam" id="PF00270">
    <property type="entry name" value="DEAD"/>
    <property type="match status" value="1"/>
</dbReference>
<dbReference type="PROSITE" id="PS51643">
    <property type="entry name" value="HD_CAS3"/>
    <property type="match status" value="1"/>
</dbReference>
<dbReference type="Pfam" id="PF22590">
    <property type="entry name" value="Cas3-like_C_2"/>
    <property type="match status" value="1"/>
</dbReference>
<protein>
    <submittedName>
        <fullName evidence="8">CRISPR-associated protein Cas3</fullName>
    </submittedName>
</protein>
<proteinExistence type="predicted"/>
<dbReference type="SUPFAM" id="SSF52540">
    <property type="entry name" value="P-loop containing nucleoside triphosphate hydrolases"/>
    <property type="match status" value="1"/>
</dbReference>
<evidence type="ECO:0000313" key="9">
    <source>
        <dbReference type="Proteomes" id="UP000032233"/>
    </source>
</evidence>
<keyword evidence="2" id="KW-0378">Hydrolase</keyword>
<dbReference type="InterPro" id="IPR052511">
    <property type="entry name" value="ATP-dep_Helicase"/>
</dbReference>
<keyword evidence="3" id="KW-0347">Helicase</keyword>
<dbReference type="AlphaFoldDB" id="A0A0D2G8A4"/>
<dbReference type="RefSeq" id="WP_044352470.1">
    <property type="nucleotide sequence ID" value="NZ_AZAC01000067.1"/>
</dbReference>
<comment type="caution">
    <text evidence="8">The sequence shown here is derived from an EMBL/GenBank/DDBJ whole genome shotgun (WGS) entry which is preliminary data.</text>
</comment>
<evidence type="ECO:0000259" key="6">
    <source>
        <dbReference type="PROSITE" id="PS51192"/>
    </source>
</evidence>
<dbReference type="PROSITE" id="PS51192">
    <property type="entry name" value="HELICASE_ATP_BIND_1"/>
    <property type="match status" value="1"/>
</dbReference>
<name>A0A0D2G8A4_9BACT</name>
<dbReference type="SMART" id="SM00487">
    <property type="entry name" value="DEXDc"/>
    <property type="match status" value="1"/>
</dbReference>
<dbReference type="InterPro" id="IPR011545">
    <property type="entry name" value="DEAD/DEAH_box_helicase_dom"/>
</dbReference>
<evidence type="ECO:0000256" key="4">
    <source>
        <dbReference type="ARBA" id="ARBA00022840"/>
    </source>
</evidence>
<dbReference type="CDD" id="cd17930">
    <property type="entry name" value="DEXHc_cas3"/>
    <property type="match status" value="1"/>
</dbReference>
<feature type="domain" description="HD Cas3-type" evidence="7">
    <location>
        <begin position="14"/>
        <end position="173"/>
    </location>
</feature>
<dbReference type="InterPro" id="IPR006474">
    <property type="entry name" value="Helicase_Cas3_CRISPR-ass_core"/>
</dbReference>
<gene>
    <name evidence="8" type="ORF">X474_26275</name>
</gene>
<dbReference type="InterPro" id="IPR006483">
    <property type="entry name" value="CRISPR-assoc_Cas3_HD"/>
</dbReference>